<dbReference type="PROSITE" id="PS51257">
    <property type="entry name" value="PROKAR_LIPOPROTEIN"/>
    <property type="match status" value="1"/>
</dbReference>
<organism evidence="1 2">
    <name type="scientific">Ectopseudomonas oleovorans</name>
    <name type="common">Pseudomonas oleovorans</name>
    <dbReference type="NCBI Taxonomy" id="301"/>
    <lineage>
        <taxon>Bacteria</taxon>
        <taxon>Pseudomonadati</taxon>
        <taxon>Pseudomonadota</taxon>
        <taxon>Gammaproteobacteria</taxon>
        <taxon>Pseudomonadales</taxon>
        <taxon>Pseudomonadaceae</taxon>
        <taxon>Ectopseudomonas</taxon>
    </lineage>
</organism>
<dbReference type="InterPro" id="IPR047937">
    <property type="entry name" value="Eex_IncN-like"/>
</dbReference>
<proteinExistence type="predicted"/>
<keyword evidence="1" id="KW-0449">Lipoprotein</keyword>
<dbReference type="RefSeq" id="WP_084342272.1">
    <property type="nucleotide sequence ID" value="NZ_UGUW01000004.1"/>
</dbReference>
<name>A0A379KAV2_ECTOL</name>
<accession>A0A379KAV2</accession>
<dbReference type="EMBL" id="UGUW01000004">
    <property type="protein sequence ID" value="SUD61820.1"/>
    <property type="molecule type" value="Genomic_DNA"/>
</dbReference>
<dbReference type="NCBIfam" id="NF033894">
    <property type="entry name" value="Eex_IncN"/>
    <property type="match status" value="1"/>
</dbReference>
<sequence>MRKLTVLSLSLMMTACGEPAPTETFESLVANPERLAELREQCRDNPAALGDDLCNAVAETTRRRFMGDGDVPYTPPTEEPRF</sequence>
<evidence type="ECO:0000313" key="2">
    <source>
        <dbReference type="Proteomes" id="UP000254084"/>
    </source>
</evidence>
<reference evidence="1 2" key="1">
    <citation type="submission" date="2018-06" db="EMBL/GenBank/DDBJ databases">
        <authorList>
            <consortium name="Pathogen Informatics"/>
            <person name="Doyle S."/>
        </authorList>
    </citation>
    <scope>NUCLEOTIDE SEQUENCE [LARGE SCALE GENOMIC DNA]</scope>
    <source>
        <strain evidence="1 2">NCTC10860</strain>
    </source>
</reference>
<protein>
    <submittedName>
        <fullName evidence="1">Putative lipoprotein</fullName>
    </submittedName>
</protein>
<dbReference type="AlphaFoldDB" id="A0A379KAV2"/>
<evidence type="ECO:0000313" key="1">
    <source>
        <dbReference type="EMBL" id="SUD61820.1"/>
    </source>
</evidence>
<dbReference type="Proteomes" id="UP000254084">
    <property type="component" value="Unassembled WGS sequence"/>
</dbReference>
<gene>
    <name evidence="1" type="ORF">NCTC10860_04236</name>
</gene>